<evidence type="ECO:0000256" key="1">
    <source>
        <dbReference type="SAM" id="MobiDB-lite"/>
    </source>
</evidence>
<evidence type="ECO:0000313" key="2">
    <source>
        <dbReference type="EMBL" id="CEI70288.1"/>
    </source>
</evidence>
<dbReference type="EMBL" id="LN649231">
    <property type="protein sequence ID" value="CEI70288.1"/>
    <property type="molecule type" value="Genomic_DNA"/>
</dbReference>
<protein>
    <submittedName>
        <fullName evidence="2">Uncharacterized protein</fullName>
    </submittedName>
</protein>
<feature type="region of interest" description="Disordered" evidence="1">
    <location>
        <begin position="100"/>
        <end position="122"/>
    </location>
</feature>
<sequence length="122" mass="13563">MWRHSSSKSTDSHTVALPGDELGATTNIHAEHPTTRLRRLRLNRVNWESLGQLCGLSGHEASGLLCTMQSIAEDKIGYTIRLKCDGKCWKCCCPNGMGQKSSRWEGSGHGERKRHHAGIHLM</sequence>
<keyword evidence="3" id="KW-1185">Reference proteome</keyword>
<feature type="compositionally biased region" description="Basic residues" evidence="1">
    <location>
        <begin position="111"/>
        <end position="122"/>
    </location>
</feature>
<proteinExistence type="predicted"/>
<dbReference type="Proteomes" id="UP000245910">
    <property type="component" value="Chromosome III"/>
</dbReference>
<reference evidence="3" key="1">
    <citation type="submission" date="2014-10" db="EMBL/GenBank/DDBJ databases">
        <authorList>
            <person name="King R."/>
        </authorList>
    </citation>
    <scope>NUCLEOTIDE SEQUENCE [LARGE SCALE GENOMIC DNA]</scope>
    <source>
        <strain evidence="3">A3/5</strain>
    </source>
</reference>
<evidence type="ECO:0000313" key="3">
    <source>
        <dbReference type="Proteomes" id="UP000245910"/>
    </source>
</evidence>
<feature type="region of interest" description="Disordered" evidence="1">
    <location>
        <begin position="1"/>
        <end position="20"/>
    </location>
</feature>
<accession>A0A2L2TJM0</accession>
<name>A0A2L2TJM0_9HYPO</name>
<organism evidence="2 3">
    <name type="scientific">Fusarium venenatum</name>
    <dbReference type="NCBI Taxonomy" id="56646"/>
    <lineage>
        <taxon>Eukaryota</taxon>
        <taxon>Fungi</taxon>
        <taxon>Dikarya</taxon>
        <taxon>Ascomycota</taxon>
        <taxon>Pezizomycotina</taxon>
        <taxon>Sordariomycetes</taxon>
        <taxon>Hypocreomycetidae</taxon>
        <taxon>Hypocreales</taxon>
        <taxon>Nectriaceae</taxon>
        <taxon>Fusarium</taxon>
    </lineage>
</organism>
<dbReference type="AlphaFoldDB" id="A0A2L2TJM0"/>